<dbReference type="InterPro" id="IPR008271">
    <property type="entry name" value="Ser/Thr_kinase_AS"/>
</dbReference>
<keyword evidence="3 6" id="KW-0547">Nucleotide-binding</keyword>
<evidence type="ECO:0000259" key="8">
    <source>
        <dbReference type="PROSITE" id="PS50011"/>
    </source>
</evidence>
<evidence type="ECO:0000256" key="5">
    <source>
        <dbReference type="ARBA" id="ARBA00022840"/>
    </source>
</evidence>
<evidence type="ECO:0000256" key="4">
    <source>
        <dbReference type="ARBA" id="ARBA00022777"/>
    </source>
</evidence>
<keyword evidence="2" id="KW-0808">Transferase</keyword>
<sequence length="608" mass="68513">MTSALAPPRLPQHQQQQQQQQQPARRRKRSPNWAEFYRNGYPTDIITIDDDTPPPPQSESDSGSSSYSSSGVSRGSGSASSSSSAVSVATSISHILINNNTTSSTPRELHQGLQLHNHGMLHPSASGVCGIGSHYQARQPLVPQQKVPFFTNHSYFVPQESANLFDIDGRFLDSSAVEISAKRRKYGDVSSSKPSVEILGSVGLNSESSSTADLNKRRRLEYVAPKKPVTKAKDVPVQAIDDPYFARHNPKVDDDDGHYIIIPESELTARYKITKLLGQGTFGKVVAAYDKQNRTHCAIKIIRAVQKYRDASKIELRVLETLSMHDQGNVNRCIHLRDCFDYRNHICIVMDLLSISVFDFLKSNDFVPFPSSHIQRFAKQLLTSVNFLHELNLIHTDLKPENILLVDSAFDTYPYNRRGCEIRKVLRDTTIHLIDFGSATFQDEYHSSVVSTRHYRAPEIILGMGWSFPCDMWSIGCILVEFLTGEALFQTHDNVEHLAMMEVVVGKPFDRTISKAAGRQAQKYFLRTGKLDYPNVQTSKTSKKYVRAMKSLDEIVPTSDNFHGLFLDMLKRIFVYDPSQRLTARQALDHPWFRETYIDEGTNSLGAI</sequence>
<feature type="compositionally biased region" description="Low complexity" evidence="7">
    <location>
        <begin position="11"/>
        <end position="23"/>
    </location>
</feature>
<dbReference type="GO" id="GO:0004674">
    <property type="term" value="F:protein serine/threonine kinase activity"/>
    <property type="evidence" value="ECO:0007669"/>
    <property type="project" value="UniProtKB-KW"/>
</dbReference>
<gene>
    <name evidence="9" type="ORF">POJ06DRAFT_283128</name>
</gene>
<dbReference type="PANTHER" id="PTHR45646">
    <property type="entry name" value="SERINE/THREONINE-PROTEIN KINASE DOA-RELATED"/>
    <property type="match status" value="1"/>
</dbReference>
<evidence type="ECO:0000256" key="7">
    <source>
        <dbReference type="SAM" id="MobiDB-lite"/>
    </source>
</evidence>
<evidence type="ECO:0000313" key="10">
    <source>
        <dbReference type="Proteomes" id="UP001217417"/>
    </source>
</evidence>
<feature type="compositionally biased region" description="Low complexity" evidence="7">
    <location>
        <begin position="58"/>
        <end position="82"/>
    </location>
</feature>
<name>A0AAD7QQ05_9ASCO</name>
<dbReference type="GO" id="GO:0005524">
    <property type="term" value="F:ATP binding"/>
    <property type="evidence" value="ECO:0007669"/>
    <property type="project" value="UniProtKB-UniRule"/>
</dbReference>
<protein>
    <submittedName>
        <fullName evidence="9">Kinase-like domain-containing protein</fullName>
    </submittedName>
</protein>
<organism evidence="9 10">
    <name type="scientific">Lipomyces tetrasporus</name>
    <dbReference type="NCBI Taxonomy" id="54092"/>
    <lineage>
        <taxon>Eukaryota</taxon>
        <taxon>Fungi</taxon>
        <taxon>Dikarya</taxon>
        <taxon>Ascomycota</taxon>
        <taxon>Saccharomycotina</taxon>
        <taxon>Lipomycetes</taxon>
        <taxon>Lipomycetales</taxon>
        <taxon>Lipomycetaceae</taxon>
        <taxon>Lipomyces</taxon>
    </lineage>
</organism>
<reference evidence="9" key="1">
    <citation type="submission" date="2023-03" db="EMBL/GenBank/DDBJ databases">
        <title>Near-Complete genome sequence of Lipomyces tetrasporous NRRL Y-64009, an oleaginous yeast capable of growing on lignocellulosic hydrolysates.</title>
        <authorList>
            <consortium name="Lawrence Berkeley National Laboratory"/>
            <person name="Jagtap S.S."/>
            <person name="Liu J.-J."/>
            <person name="Walukiewicz H.E."/>
            <person name="Pangilinan J."/>
            <person name="Lipzen A."/>
            <person name="Ahrendt S."/>
            <person name="Koriabine M."/>
            <person name="Cobaugh K."/>
            <person name="Salamov A."/>
            <person name="Yoshinaga Y."/>
            <person name="Ng V."/>
            <person name="Daum C."/>
            <person name="Grigoriev I.V."/>
            <person name="Slininger P.J."/>
            <person name="Dien B.S."/>
            <person name="Jin Y.-S."/>
            <person name="Rao C.V."/>
        </authorList>
    </citation>
    <scope>NUCLEOTIDE SEQUENCE</scope>
    <source>
        <strain evidence="9">NRRL Y-64009</strain>
    </source>
</reference>
<evidence type="ECO:0000256" key="3">
    <source>
        <dbReference type="ARBA" id="ARBA00022741"/>
    </source>
</evidence>
<feature type="region of interest" description="Disordered" evidence="7">
    <location>
        <begin position="1"/>
        <end position="82"/>
    </location>
</feature>
<dbReference type="Gene3D" id="1.10.510.10">
    <property type="entry name" value="Transferase(Phosphotransferase) domain 1"/>
    <property type="match status" value="1"/>
</dbReference>
<dbReference type="RefSeq" id="XP_056041192.1">
    <property type="nucleotide sequence ID" value="XM_056190089.1"/>
</dbReference>
<dbReference type="Pfam" id="PF00069">
    <property type="entry name" value="Pkinase"/>
    <property type="match status" value="1"/>
</dbReference>
<keyword evidence="5 6" id="KW-0067">ATP-binding</keyword>
<feature type="domain" description="Protein kinase" evidence="8">
    <location>
        <begin position="271"/>
        <end position="593"/>
    </location>
</feature>
<evidence type="ECO:0000256" key="6">
    <source>
        <dbReference type="PROSITE-ProRule" id="PRU10141"/>
    </source>
</evidence>
<dbReference type="AlphaFoldDB" id="A0AAD7QQ05"/>
<dbReference type="SUPFAM" id="SSF56112">
    <property type="entry name" value="Protein kinase-like (PK-like)"/>
    <property type="match status" value="1"/>
</dbReference>
<dbReference type="InterPro" id="IPR000719">
    <property type="entry name" value="Prot_kinase_dom"/>
</dbReference>
<evidence type="ECO:0000256" key="2">
    <source>
        <dbReference type="ARBA" id="ARBA00022679"/>
    </source>
</evidence>
<accession>A0AAD7QQ05</accession>
<keyword evidence="10" id="KW-1185">Reference proteome</keyword>
<dbReference type="PROSITE" id="PS50011">
    <property type="entry name" value="PROTEIN_KINASE_DOM"/>
    <property type="match status" value="1"/>
</dbReference>
<keyword evidence="1" id="KW-0723">Serine/threonine-protein kinase</keyword>
<dbReference type="EMBL" id="JARPMG010000010">
    <property type="protein sequence ID" value="KAJ8097742.1"/>
    <property type="molecule type" value="Genomic_DNA"/>
</dbReference>
<comment type="caution">
    <text evidence="9">The sequence shown here is derived from an EMBL/GenBank/DDBJ whole genome shotgun (WGS) entry which is preliminary data.</text>
</comment>
<dbReference type="Proteomes" id="UP001217417">
    <property type="component" value="Unassembled WGS sequence"/>
</dbReference>
<dbReference type="PANTHER" id="PTHR45646:SF11">
    <property type="entry name" value="SERINE_THREONINE-PROTEIN KINASE DOA"/>
    <property type="match status" value="1"/>
</dbReference>
<proteinExistence type="predicted"/>
<dbReference type="CDD" id="cd14134">
    <property type="entry name" value="PKc_CLK"/>
    <property type="match status" value="1"/>
</dbReference>
<dbReference type="Gene3D" id="3.30.200.20">
    <property type="entry name" value="Phosphorylase Kinase, domain 1"/>
    <property type="match status" value="1"/>
</dbReference>
<dbReference type="InterPro" id="IPR051175">
    <property type="entry name" value="CLK_kinases"/>
</dbReference>
<dbReference type="PROSITE" id="PS00108">
    <property type="entry name" value="PROTEIN_KINASE_ST"/>
    <property type="match status" value="1"/>
</dbReference>
<evidence type="ECO:0000313" key="9">
    <source>
        <dbReference type="EMBL" id="KAJ8097742.1"/>
    </source>
</evidence>
<dbReference type="InterPro" id="IPR011009">
    <property type="entry name" value="Kinase-like_dom_sf"/>
</dbReference>
<dbReference type="InterPro" id="IPR017441">
    <property type="entry name" value="Protein_kinase_ATP_BS"/>
</dbReference>
<keyword evidence="4 9" id="KW-0418">Kinase</keyword>
<dbReference type="GO" id="GO:0043484">
    <property type="term" value="P:regulation of RNA splicing"/>
    <property type="evidence" value="ECO:0007669"/>
    <property type="project" value="TreeGrafter"/>
</dbReference>
<dbReference type="PROSITE" id="PS00107">
    <property type="entry name" value="PROTEIN_KINASE_ATP"/>
    <property type="match status" value="1"/>
</dbReference>
<dbReference type="GeneID" id="80885255"/>
<dbReference type="SMART" id="SM00220">
    <property type="entry name" value="S_TKc"/>
    <property type="match status" value="1"/>
</dbReference>
<evidence type="ECO:0000256" key="1">
    <source>
        <dbReference type="ARBA" id="ARBA00022527"/>
    </source>
</evidence>
<feature type="binding site" evidence="6">
    <location>
        <position position="300"/>
    </location>
    <ligand>
        <name>ATP</name>
        <dbReference type="ChEBI" id="CHEBI:30616"/>
    </ligand>
</feature>
<dbReference type="GO" id="GO:0005634">
    <property type="term" value="C:nucleus"/>
    <property type="evidence" value="ECO:0007669"/>
    <property type="project" value="TreeGrafter"/>
</dbReference>